<protein>
    <submittedName>
        <fullName evidence="9">Undecaprenyl-phosphate glucose phosphotransferase</fullName>
    </submittedName>
</protein>
<dbReference type="NCBIfam" id="TIGR03023">
    <property type="entry name" value="WcaJ_sugtrans"/>
    <property type="match status" value="1"/>
</dbReference>
<evidence type="ECO:0000256" key="7">
    <source>
        <dbReference type="SAM" id="Phobius"/>
    </source>
</evidence>
<keyword evidence="6 7" id="KW-0472">Membrane</keyword>
<dbReference type="InterPro" id="IPR017473">
    <property type="entry name" value="Undecaprenyl-P_gluc_Ptfrase"/>
</dbReference>
<evidence type="ECO:0000256" key="1">
    <source>
        <dbReference type="ARBA" id="ARBA00004141"/>
    </source>
</evidence>
<evidence type="ECO:0000256" key="3">
    <source>
        <dbReference type="ARBA" id="ARBA00022679"/>
    </source>
</evidence>
<dbReference type="GO" id="GO:0016780">
    <property type="term" value="F:phosphotransferase activity, for other substituted phosphate groups"/>
    <property type="evidence" value="ECO:0007669"/>
    <property type="project" value="TreeGrafter"/>
</dbReference>
<dbReference type="NCBIfam" id="TIGR03025">
    <property type="entry name" value="EPS_sugtrans"/>
    <property type="match status" value="1"/>
</dbReference>
<keyword evidence="10" id="KW-1185">Reference proteome</keyword>
<organism evidence="9 10">
    <name type="scientific">Adhaeribacter arboris</name>
    <dbReference type="NCBI Taxonomy" id="2072846"/>
    <lineage>
        <taxon>Bacteria</taxon>
        <taxon>Pseudomonadati</taxon>
        <taxon>Bacteroidota</taxon>
        <taxon>Cytophagia</taxon>
        <taxon>Cytophagales</taxon>
        <taxon>Hymenobacteraceae</taxon>
        <taxon>Adhaeribacter</taxon>
    </lineage>
</organism>
<dbReference type="AlphaFoldDB" id="A0A2T2YL83"/>
<dbReference type="PANTHER" id="PTHR30576:SF0">
    <property type="entry name" value="UNDECAPRENYL-PHOSPHATE N-ACETYLGALACTOSAMINYL 1-PHOSPHATE TRANSFERASE-RELATED"/>
    <property type="match status" value="1"/>
</dbReference>
<evidence type="ECO:0000256" key="6">
    <source>
        <dbReference type="ARBA" id="ARBA00023136"/>
    </source>
</evidence>
<reference evidence="9 10" key="1">
    <citation type="submission" date="2018-03" db="EMBL/GenBank/DDBJ databases">
        <title>Adhaeribacter sp. HMF7605 Genome sequencing and assembly.</title>
        <authorList>
            <person name="Kang H."/>
            <person name="Kang J."/>
            <person name="Cha I."/>
            <person name="Kim H."/>
            <person name="Joh K."/>
        </authorList>
    </citation>
    <scope>NUCLEOTIDE SEQUENCE [LARGE SCALE GENOMIC DNA]</scope>
    <source>
        <strain evidence="9 10">HMF7605</strain>
    </source>
</reference>
<proteinExistence type="inferred from homology"/>
<evidence type="ECO:0000256" key="5">
    <source>
        <dbReference type="ARBA" id="ARBA00022989"/>
    </source>
</evidence>
<feature type="transmembrane region" description="Helical" evidence="7">
    <location>
        <begin position="88"/>
        <end position="108"/>
    </location>
</feature>
<dbReference type="Gene3D" id="3.40.50.720">
    <property type="entry name" value="NAD(P)-binding Rossmann-like Domain"/>
    <property type="match status" value="1"/>
</dbReference>
<evidence type="ECO:0000256" key="2">
    <source>
        <dbReference type="ARBA" id="ARBA00006464"/>
    </source>
</evidence>
<dbReference type="InterPro" id="IPR003362">
    <property type="entry name" value="Bact_transf"/>
</dbReference>
<comment type="subcellular location">
    <subcellularLocation>
        <location evidence="1">Membrane</location>
        <topology evidence="1">Multi-pass membrane protein</topology>
    </subcellularLocation>
</comment>
<feature type="transmembrane region" description="Helical" evidence="7">
    <location>
        <begin position="63"/>
        <end position="82"/>
    </location>
</feature>
<dbReference type="InterPro" id="IPR017475">
    <property type="entry name" value="EPS_sugar_tfrase"/>
</dbReference>
<name>A0A2T2YL83_9BACT</name>
<dbReference type="PANTHER" id="PTHR30576">
    <property type="entry name" value="COLANIC BIOSYNTHESIS UDP-GLUCOSE LIPID CARRIER TRANSFERASE"/>
    <property type="match status" value="1"/>
</dbReference>
<dbReference type="OrthoDB" id="9808602at2"/>
<dbReference type="EMBL" id="PYFT01000001">
    <property type="protein sequence ID" value="PSR56268.1"/>
    <property type="molecule type" value="Genomic_DNA"/>
</dbReference>
<dbReference type="Pfam" id="PF13727">
    <property type="entry name" value="CoA_binding_3"/>
    <property type="match status" value="1"/>
</dbReference>
<gene>
    <name evidence="9" type="ORF">AHMF7605_23580</name>
</gene>
<sequence length="445" mass="51709">MLNFSIILALHLDGTISLTNSLSDLHKLNFLILNLFWFYCAKLIGLYSNVLKRDAGPTMKDTALTLFFYFISIYTLSNYFFFLDFSPGFLILSSIFITFLIVAWKFYFLALRRAQRRFWVERTRIVILGANRAGREISKYLNANPQLGYKVEGIFDDYVPPVLEGQKLLGKIEDCFNYMKTTGISEVYCVLPNKEISRIKLLMQEADKLMIRFKLVPDINDFIEHNVFTGKNLKFSLLTHRTEPLENKANEVRKRIFDVVFSLLVVAGLLSWLIPILGLMIKWDSKGPVFFKQLRSGRDNRPFYCFKFRTMAVNYDADRKQTQKGDARVTRVGAFLRKTSMDELPQFINVLLGDMSVVGPRPHMLKHTEDYSVLIDKYMVRQFLTPGITGWAQVNGFRGETKETESMSKRVEADLWYLENWSLFLDIRIVLLTVWQAMKGSENAY</sequence>
<comment type="caution">
    <text evidence="9">The sequence shown here is derived from an EMBL/GenBank/DDBJ whole genome shotgun (WGS) entry which is preliminary data.</text>
</comment>
<evidence type="ECO:0000259" key="8">
    <source>
        <dbReference type="Pfam" id="PF02397"/>
    </source>
</evidence>
<comment type="similarity">
    <text evidence="2">Belongs to the bacterial sugar transferase family.</text>
</comment>
<feature type="domain" description="Bacterial sugar transferase" evidence="8">
    <location>
        <begin position="254"/>
        <end position="438"/>
    </location>
</feature>
<dbReference type="Pfam" id="PF02397">
    <property type="entry name" value="Bac_transf"/>
    <property type="match status" value="1"/>
</dbReference>
<keyword evidence="4 7" id="KW-0812">Transmembrane</keyword>
<evidence type="ECO:0000313" key="10">
    <source>
        <dbReference type="Proteomes" id="UP000240357"/>
    </source>
</evidence>
<keyword evidence="3 9" id="KW-0808">Transferase</keyword>
<keyword evidence="5 7" id="KW-1133">Transmembrane helix</keyword>
<feature type="transmembrane region" description="Helical" evidence="7">
    <location>
        <begin position="31"/>
        <end position="51"/>
    </location>
</feature>
<feature type="transmembrane region" description="Helical" evidence="7">
    <location>
        <begin position="256"/>
        <end position="281"/>
    </location>
</feature>
<dbReference type="GO" id="GO:0016020">
    <property type="term" value="C:membrane"/>
    <property type="evidence" value="ECO:0007669"/>
    <property type="project" value="UniProtKB-SubCell"/>
</dbReference>
<accession>A0A2T2YL83</accession>
<evidence type="ECO:0000313" key="9">
    <source>
        <dbReference type="EMBL" id="PSR56268.1"/>
    </source>
</evidence>
<dbReference type="Proteomes" id="UP000240357">
    <property type="component" value="Unassembled WGS sequence"/>
</dbReference>
<evidence type="ECO:0000256" key="4">
    <source>
        <dbReference type="ARBA" id="ARBA00022692"/>
    </source>
</evidence>